<evidence type="ECO:0000313" key="3">
    <source>
        <dbReference type="EMBL" id="HGT39491.1"/>
    </source>
</evidence>
<dbReference type="InterPro" id="IPR010799">
    <property type="entry name" value="MlrC_C"/>
</dbReference>
<organism evidence="3">
    <name type="scientific">Schlesneria paludicola</name>
    <dbReference type="NCBI Taxonomy" id="360056"/>
    <lineage>
        <taxon>Bacteria</taxon>
        <taxon>Pseudomonadati</taxon>
        <taxon>Planctomycetota</taxon>
        <taxon>Planctomycetia</taxon>
        <taxon>Planctomycetales</taxon>
        <taxon>Planctomycetaceae</taxon>
        <taxon>Schlesneria</taxon>
    </lineage>
</organism>
<feature type="domain" description="Microcystin LR degradation protein MlrC N-terminal" evidence="2">
    <location>
        <begin position="3"/>
        <end position="291"/>
    </location>
</feature>
<name>A0A7C4LQP0_9PLAN</name>
<dbReference type="InterPro" id="IPR015995">
    <property type="entry name" value="MlrC_N"/>
</dbReference>
<comment type="caution">
    <text evidence="3">The sequence shown here is derived from an EMBL/GenBank/DDBJ whole genome shotgun (WGS) entry which is preliminary data.</text>
</comment>
<gene>
    <name evidence="3" type="ORF">ENS64_09555</name>
</gene>
<dbReference type="Pfam" id="PF07171">
    <property type="entry name" value="MlrC_C"/>
    <property type="match status" value="1"/>
</dbReference>
<protein>
    <submittedName>
        <fullName evidence="3">M81 family peptidase</fullName>
    </submittedName>
</protein>
<proteinExistence type="predicted"/>
<dbReference type="AlphaFoldDB" id="A0A7C4LQP0"/>
<dbReference type="EMBL" id="DSVQ01000012">
    <property type="protein sequence ID" value="HGT39491.1"/>
    <property type="molecule type" value="Genomic_DNA"/>
</dbReference>
<dbReference type="PIRSF" id="PIRSF012702">
    <property type="entry name" value="UCP012702"/>
    <property type="match status" value="1"/>
</dbReference>
<reference evidence="3" key="1">
    <citation type="journal article" date="2020" name="mSystems">
        <title>Genome- and Community-Level Interaction Insights into Carbon Utilization and Element Cycling Functions of Hydrothermarchaeota in Hydrothermal Sediment.</title>
        <authorList>
            <person name="Zhou Z."/>
            <person name="Liu Y."/>
            <person name="Xu W."/>
            <person name="Pan J."/>
            <person name="Luo Z.H."/>
            <person name="Li M."/>
        </authorList>
    </citation>
    <scope>NUCLEOTIDE SEQUENCE [LARGE SCALE GENOMIC DNA]</scope>
    <source>
        <strain evidence="3">SpSt-508</strain>
    </source>
</reference>
<evidence type="ECO:0000259" key="1">
    <source>
        <dbReference type="Pfam" id="PF07171"/>
    </source>
</evidence>
<sequence length="496" mass="53583">MPRVGILALLQESNTFLREQTTLEHFQRELLLTGEAVRTYFQDKPHEVGGFFAGLARAGLEAVPLFAARALPFGTVTAEAWSALMAQMDAALQAAGPLDGVLVAPHGATVAEPAPDADGFWLGMVRRRVGPDVPVIGTLDPHANLSPAMVAATDALCAYRTNPHVDQRARGEEAAELLARTLRGEIRPRQSACFPPMLINIERQCTAEHPLADLCQRFDEVRRRPRVLSASLLLGFPYADVTEMGSAALVVTDGETRLAEELARELGSALWSARHALAGEFLSIEEAVTQAARLPGPVCLLDMGDNVGGGSPGDGTWLAWECHRRRIGPTLVVIHDPQAAQAAIAAGVGRRLVLQVGGRSDDRHGPPLTAEFEVRHVGDGKFTETEVRHGGFTECDQGPTAIVTADSGLSVMLTSRRMPPFSLRQLTGCGVDPRAYQILVTKGVNAPLAAYRPVCPHLLRVNTPGVTTADVRQLPFTRRRRPMFPFEPDTDWHASS</sequence>
<dbReference type="Pfam" id="PF07364">
    <property type="entry name" value="DUF1485"/>
    <property type="match status" value="1"/>
</dbReference>
<accession>A0A7C4LQP0</accession>
<evidence type="ECO:0000259" key="2">
    <source>
        <dbReference type="Pfam" id="PF07364"/>
    </source>
</evidence>
<feature type="domain" description="Microcystin LR degradation protein MlrC C-terminal" evidence="1">
    <location>
        <begin position="300"/>
        <end position="478"/>
    </location>
</feature>
<dbReference type="InterPro" id="IPR009197">
    <property type="entry name" value="MlrC"/>
</dbReference>